<gene>
    <name evidence="8" type="primary">tuaB</name>
    <name evidence="8" type="ORF">JAN5088_01475</name>
</gene>
<feature type="transmembrane region" description="Helical" evidence="7">
    <location>
        <begin position="44"/>
        <end position="65"/>
    </location>
</feature>
<dbReference type="STRING" id="282197.SAMN04488517_101638"/>
<dbReference type="OrthoDB" id="7605542at2"/>
<keyword evidence="6 7" id="KW-0472">Membrane</keyword>
<feature type="transmembrane region" description="Helical" evidence="7">
    <location>
        <begin position="148"/>
        <end position="171"/>
    </location>
</feature>
<comment type="subcellular location">
    <subcellularLocation>
        <location evidence="1">Cell membrane</location>
        <topology evidence="1">Multi-pass membrane protein</topology>
    </subcellularLocation>
</comment>
<keyword evidence="4 7" id="KW-0812">Transmembrane</keyword>
<keyword evidence="3" id="KW-1003">Cell membrane</keyword>
<evidence type="ECO:0000256" key="7">
    <source>
        <dbReference type="SAM" id="Phobius"/>
    </source>
</evidence>
<protein>
    <submittedName>
        <fullName evidence="8">Teichuronic acid biosynthesis protein TuaB</fullName>
    </submittedName>
</protein>
<comment type="similarity">
    <text evidence="2">Belongs to the polysaccharide synthase family.</text>
</comment>
<dbReference type="Pfam" id="PF13440">
    <property type="entry name" value="Polysacc_synt_3"/>
    <property type="match status" value="1"/>
</dbReference>
<feature type="transmembrane region" description="Helical" evidence="7">
    <location>
        <begin position="318"/>
        <end position="343"/>
    </location>
</feature>
<evidence type="ECO:0000256" key="3">
    <source>
        <dbReference type="ARBA" id="ARBA00022475"/>
    </source>
</evidence>
<evidence type="ECO:0000256" key="5">
    <source>
        <dbReference type="ARBA" id="ARBA00022989"/>
    </source>
</evidence>
<organism evidence="8 9">
    <name type="scientific">Jannaschia rubra</name>
    <dbReference type="NCBI Taxonomy" id="282197"/>
    <lineage>
        <taxon>Bacteria</taxon>
        <taxon>Pseudomonadati</taxon>
        <taxon>Pseudomonadota</taxon>
        <taxon>Alphaproteobacteria</taxon>
        <taxon>Rhodobacterales</taxon>
        <taxon>Roseobacteraceae</taxon>
        <taxon>Jannaschia</taxon>
    </lineage>
</organism>
<feature type="transmembrane region" description="Helical" evidence="7">
    <location>
        <begin position="288"/>
        <end position="312"/>
    </location>
</feature>
<dbReference type="RefSeq" id="WP_055682138.1">
    <property type="nucleotide sequence ID" value="NZ_CXPG01000014.1"/>
</dbReference>
<accession>A0A0M6XR63</accession>
<feature type="transmembrane region" description="Helical" evidence="7">
    <location>
        <begin position="77"/>
        <end position="103"/>
    </location>
</feature>
<evidence type="ECO:0000313" key="9">
    <source>
        <dbReference type="Proteomes" id="UP000048908"/>
    </source>
</evidence>
<feature type="transmembrane region" description="Helical" evidence="7">
    <location>
        <begin position="407"/>
        <end position="429"/>
    </location>
</feature>
<feature type="transmembrane region" description="Helical" evidence="7">
    <location>
        <begin position="109"/>
        <end position="128"/>
    </location>
</feature>
<dbReference type="PANTHER" id="PTHR30250:SF10">
    <property type="entry name" value="LIPOPOLYSACCHARIDE BIOSYNTHESIS PROTEIN WZXC"/>
    <property type="match status" value="1"/>
</dbReference>
<dbReference type="EMBL" id="CXPG01000014">
    <property type="protein sequence ID" value="CTQ32703.1"/>
    <property type="molecule type" value="Genomic_DNA"/>
</dbReference>
<sequence>MSKTFLINVGSLSASRLFLAASQVLVLPFVARFLSPADFGDMALAMGVVVFAQLLSDAGLGRSLIRQPKLDPAEWNSVFWMLAGVGAALMLVLVAVAPVWAALFDRARLLPLVATLAVLPLLGALAAVPTARMERDDRFPALSLMRTVAGLAGIAVVLVSAAMGAGVWALVAQQVVLAATQTAMAAAMSRFRPGAPRGFTPLGHHLRFAADNIGTSLLFTGQTQAPVMILGYILGAAPLGLFSMAQRFLTLPRTGLGGPIAQVVFVRMAARQADPGAVADLYLASCRVLAFLVIVPLAVLAGAGETLFPFLLSDRWAAVAPVFALAAPGIAIEIATSTAGVMFQALDRTRLRLRMAVERMVLRTLAVAAAAPFGLEAVALAITLFSLAYTPRYLAWANRAAPIAQTAIWRAMAAPAAAGGLAWGALWIAAGRLDGAQTLAATVAVLALAWSVLVLLDRRNLRAAMSALKGGFS</sequence>
<feature type="transmembrane region" description="Helical" evidence="7">
    <location>
        <begin position="225"/>
        <end position="245"/>
    </location>
</feature>
<dbReference type="PANTHER" id="PTHR30250">
    <property type="entry name" value="PST FAMILY PREDICTED COLANIC ACID TRANSPORTER"/>
    <property type="match status" value="1"/>
</dbReference>
<feature type="transmembrane region" description="Helical" evidence="7">
    <location>
        <begin position="436"/>
        <end position="456"/>
    </location>
</feature>
<dbReference type="GO" id="GO:0005886">
    <property type="term" value="C:plasma membrane"/>
    <property type="evidence" value="ECO:0007669"/>
    <property type="project" value="UniProtKB-SubCell"/>
</dbReference>
<name>A0A0M6XR63_9RHOB</name>
<keyword evidence="5 7" id="KW-1133">Transmembrane helix</keyword>
<evidence type="ECO:0000256" key="1">
    <source>
        <dbReference type="ARBA" id="ARBA00004651"/>
    </source>
</evidence>
<evidence type="ECO:0000256" key="2">
    <source>
        <dbReference type="ARBA" id="ARBA00007430"/>
    </source>
</evidence>
<dbReference type="Proteomes" id="UP000048908">
    <property type="component" value="Unassembled WGS sequence"/>
</dbReference>
<evidence type="ECO:0000313" key="8">
    <source>
        <dbReference type="EMBL" id="CTQ32703.1"/>
    </source>
</evidence>
<feature type="transmembrane region" description="Helical" evidence="7">
    <location>
        <begin position="364"/>
        <end position="387"/>
    </location>
</feature>
<dbReference type="AlphaFoldDB" id="A0A0M6XR63"/>
<proteinExistence type="inferred from homology"/>
<reference evidence="8 9" key="1">
    <citation type="submission" date="2015-07" db="EMBL/GenBank/DDBJ databases">
        <authorList>
            <person name="Noorani M."/>
        </authorList>
    </citation>
    <scope>NUCLEOTIDE SEQUENCE [LARGE SCALE GENOMIC DNA]</scope>
    <source>
        <strain evidence="8 9">CECT 5088</strain>
    </source>
</reference>
<evidence type="ECO:0000256" key="4">
    <source>
        <dbReference type="ARBA" id="ARBA00022692"/>
    </source>
</evidence>
<keyword evidence="9" id="KW-1185">Reference proteome</keyword>
<dbReference type="InterPro" id="IPR050833">
    <property type="entry name" value="Poly_Biosynth_Transport"/>
</dbReference>
<evidence type="ECO:0000256" key="6">
    <source>
        <dbReference type="ARBA" id="ARBA00023136"/>
    </source>
</evidence>